<dbReference type="EMBL" id="WTYW01000003">
    <property type="protein sequence ID" value="MXO86456.1"/>
    <property type="molecule type" value="Genomic_DNA"/>
</dbReference>
<evidence type="ECO:0000313" key="1">
    <source>
        <dbReference type="EMBL" id="MXO86456.1"/>
    </source>
</evidence>
<dbReference type="AlphaFoldDB" id="A0A844ZH38"/>
<reference evidence="1 2" key="1">
    <citation type="submission" date="2019-12" db="EMBL/GenBank/DDBJ databases">
        <title>Genomic-based taxomic classification of the family Erythrobacteraceae.</title>
        <authorList>
            <person name="Xu L."/>
        </authorList>
    </citation>
    <scope>NUCLEOTIDE SEQUENCE [LARGE SCALE GENOMIC DNA]</scope>
    <source>
        <strain evidence="1 2">MCCC 1A09962</strain>
    </source>
</reference>
<proteinExistence type="predicted"/>
<sequence>MKTDPREQLARAVRGYNFAAIDGWEGLERLADRMDMVAIETDLSPDV</sequence>
<name>A0A844ZH38_9SPHN</name>
<organism evidence="1 2">
    <name type="scientific">Parapontixanthobacter aurantiacus</name>
    <dbReference type="NCBI Taxonomy" id="1463599"/>
    <lineage>
        <taxon>Bacteria</taxon>
        <taxon>Pseudomonadati</taxon>
        <taxon>Pseudomonadota</taxon>
        <taxon>Alphaproteobacteria</taxon>
        <taxon>Sphingomonadales</taxon>
        <taxon>Erythrobacteraceae</taxon>
        <taxon>Parapontixanthobacter</taxon>
    </lineage>
</organism>
<evidence type="ECO:0000313" key="2">
    <source>
        <dbReference type="Proteomes" id="UP000433104"/>
    </source>
</evidence>
<protein>
    <submittedName>
        <fullName evidence="1">Uncharacterized protein</fullName>
    </submittedName>
</protein>
<accession>A0A844ZH38</accession>
<comment type="caution">
    <text evidence="1">The sequence shown here is derived from an EMBL/GenBank/DDBJ whole genome shotgun (WGS) entry which is preliminary data.</text>
</comment>
<keyword evidence="2" id="KW-1185">Reference proteome</keyword>
<dbReference type="RefSeq" id="WP_160683445.1">
    <property type="nucleotide sequence ID" value="NZ_WTYW01000003.1"/>
</dbReference>
<gene>
    <name evidence="1" type="ORF">GRI38_10510</name>
</gene>
<dbReference type="Proteomes" id="UP000433104">
    <property type="component" value="Unassembled WGS sequence"/>
</dbReference>